<feature type="repeat" description="PPR" evidence="5">
    <location>
        <begin position="516"/>
        <end position="550"/>
    </location>
</feature>
<evidence type="ECO:0000256" key="2">
    <source>
        <dbReference type="ARBA" id="ARBA00022737"/>
    </source>
</evidence>
<dbReference type="PANTHER" id="PTHR47447:SF28">
    <property type="entry name" value="PENTACOTRIPEPTIDE-REPEAT REGION OF PRORP DOMAIN-CONTAINING PROTEIN"/>
    <property type="match status" value="1"/>
</dbReference>
<keyword evidence="2" id="KW-0677">Repeat</keyword>
<dbReference type="NCBIfam" id="TIGR00756">
    <property type="entry name" value="PPR"/>
    <property type="match status" value="2"/>
</dbReference>
<dbReference type="STRING" id="1344416.A0A139AA58"/>
<comment type="subunit">
    <text evidence="4">Binds to mitochondrial small subunit 15S rRNA.</text>
</comment>
<protein>
    <recommendedName>
        <fullName evidence="10">Pentacotripeptide-repeat region of PRORP domain-containing protein</fullName>
    </recommendedName>
</protein>
<feature type="repeat" description="PPR" evidence="5">
    <location>
        <begin position="446"/>
        <end position="480"/>
    </location>
</feature>
<name>A0A139AA58_GONPJ</name>
<evidence type="ECO:0000256" key="3">
    <source>
        <dbReference type="ARBA" id="ARBA00044493"/>
    </source>
</evidence>
<evidence type="ECO:0000313" key="8">
    <source>
        <dbReference type="EMBL" id="KXS13620.1"/>
    </source>
</evidence>
<organism evidence="8 9">
    <name type="scientific">Gonapodya prolifera (strain JEL478)</name>
    <name type="common">Monoblepharis prolifera</name>
    <dbReference type="NCBI Taxonomy" id="1344416"/>
    <lineage>
        <taxon>Eukaryota</taxon>
        <taxon>Fungi</taxon>
        <taxon>Fungi incertae sedis</taxon>
        <taxon>Chytridiomycota</taxon>
        <taxon>Chytridiomycota incertae sedis</taxon>
        <taxon>Monoblepharidomycetes</taxon>
        <taxon>Monoblepharidales</taxon>
        <taxon>Gonapodyaceae</taxon>
        <taxon>Gonapodya</taxon>
    </lineage>
</organism>
<dbReference type="Gene3D" id="1.25.40.10">
    <property type="entry name" value="Tetratricopeptide repeat domain"/>
    <property type="match status" value="3"/>
</dbReference>
<feature type="repeat" description="PPR" evidence="5">
    <location>
        <begin position="481"/>
        <end position="515"/>
    </location>
</feature>
<evidence type="ECO:0000313" key="9">
    <source>
        <dbReference type="Proteomes" id="UP000070544"/>
    </source>
</evidence>
<reference evidence="8 9" key="1">
    <citation type="journal article" date="2015" name="Genome Biol. Evol.">
        <title>Phylogenomic analyses indicate that early fungi evolved digesting cell walls of algal ancestors of land plants.</title>
        <authorList>
            <person name="Chang Y."/>
            <person name="Wang S."/>
            <person name="Sekimoto S."/>
            <person name="Aerts A.L."/>
            <person name="Choi C."/>
            <person name="Clum A."/>
            <person name="LaButti K.M."/>
            <person name="Lindquist E.A."/>
            <person name="Yee Ngan C."/>
            <person name="Ohm R.A."/>
            <person name="Salamov A.A."/>
            <person name="Grigoriev I.V."/>
            <person name="Spatafora J.W."/>
            <person name="Berbee M.L."/>
        </authorList>
    </citation>
    <scope>NUCLEOTIDE SEQUENCE [LARGE SCALE GENOMIC DNA]</scope>
    <source>
        <strain evidence="8 9">JEL478</strain>
    </source>
</reference>
<keyword evidence="9" id="KW-1185">Reference proteome</keyword>
<comment type="function">
    <text evidence="3">Regulates mitochondrial small subunit maturation by controlling 15S rRNA 5'-end processing. Localizes to the 5' precursor of the 15S rRNA in a position that is subsequently occupied by mS47 in the mature yeast mtSSU. Uses structure and sequence-specific RNA recognition, binding to a single-stranded region of the precursor and specifically recognizing bases -6 to -1. The exchange of Ccm1 for mS47 is coupled to the irreversible removal of precursor rRNA that is accompanied by conformational changes of the mitoribosomal proteins uS5m and mS26. These conformational changes signal completion of 5'-end rRNA processing through protection of the mature 5'-end of the 15S rRNA and stabilization of mS47. The removal of the 5' precursor together with the dissociation of Ccm1 may be catalyzed by the 5'-3' exoribonuclease Pet127. Involved in the specific removal of group I introns in mitochondrial encoded transcripts.</text>
</comment>
<evidence type="ECO:0000256" key="5">
    <source>
        <dbReference type="PROSITE-ProRule" id="PRU00708"/>
    </source>
</evidence>
<dbReference type="OrthoDB" id="2132482at2759"/>
<dbReference type="PROSITE" id="PS51375">
    <property type="entry name" value="PPR"/>
    <property type="match status" value="3"/>
</dbReference>
<comment type="similarity">
    <text evidence="1">Belongs to the CCM1 family.</text>
</comment>
<dbReference type="EMBL" id="KQ965776">
    <property type="protein sequence ID" value="KXS13620.1"/>
    <property type="molecule type" value="Genomic_DNA"/>
</dbReference>
<accession>A0A139AA58</accession>
<gene>
    <name evidence="8" type="ORF">M427DRAFT_136403</name>
</gene>
<evidence type="ECO:0000256" key="4">
    <source>
        <dbReference type="ARBA" id="ARBA00044511"/>
    </source>
</evidence>
<proteinExistence type="inferred from homology"/>
<dbReference type="Pfam" id="PF01535">
    <property type="entry name" value="PPR"/>
    <property type="match status" value="1"/>
</dbReference>
<dbReference type="InterPro" id="IPR002885">
    <property type="entry name" value="PPR_rpt"/>
</dbReference>
<evidence type="ECO:0000256" key="1">
    <source>
        <dbReference type="ARBA" id="ARBA00006192"/>
    </source>
</evidence>
<dbReference type="Proteomes" id="UP000070544">
    <property type="component" value="Unassembled WGS sequence"/>
</dbReference>
<dbReference type="AlphaFoldDB" id="A0A139AA58"/>
<sequence length="792" mass="88780">MAHSLNRIRASCRLAGGLHLLRDPGAFIARPSIFNVAPSLSLRARFSSTEDDALSILHSSSTTQQDGHDSRHRGRKARIESPQPNHRARRMERRSSISSPSLPTGYDVDLTPPKKYTFKNSKEALRAFLAGVESRISYTKTRVQDPTSLDDLWSMYLYIRSNHPDLLAELPDAAWPPIFIAFSPGTKSGKAMTGSRWFRANHAYVKHLKRVERIADDMEELAHHSPTVQDFQALVSAYKPLFTSWDEVERLFLNRMKRSSVPADSVIASQILSGLAGSRDLASLEKGWKVLYGSGDLKPNLFSYQALMQAYFNSPAQMIQSPGIIADAPMPGQYVRLTTEHPGYQSGMKIYETTRELFQGMKLQESTNLSFINTAIFAAARANDGKMVDQILDDLKNVWNGEPDIYTYTALAEHRANSGSLAAVLSLLEEVKLKALRPVSERRKPNVVFYTRIIKACFDLGEPGQAMEILKEMTREGVYPNVVTYNAIIDYYASIGNVEGLQTLTAEMDSRGIAPDVITYTSMLSTFKNIPSLPQSFATLKKMREKNIEPNKVSFVNVMDCCRNARSLQGVVDVLRWWGDVSSLEQHQECHAVLLTVLGHAHKWGLVLDFWNAKVRAYDTQTVQTVFLPYRGVMPWKIRPSIISQLSALAVIDNAGYQGTLDDVKRIWSESLRCGVKLTGNFASSLVEALGRRGDLESAERVVLVDIKESGLLLDPKTVSVLLNFAVKKNDSVKDGYEGLVKRIEAVWPGVVEEAAKVMEAYEEDKARSEQEWKEWKARVDLNFENRVDTTS</sequence>
<dbReference type="Pfam" id="PF13041">
    <property type="entry name" value="PPR_2"/>
    <property type="match status" value="1"/>
</dbReference>
<evidence type="ECO:0000256" key="6">
    <source>
        <dbReference type="SAM" id="Coils"/>
    </source>
</evidence>
<feature type="coiled-coil region" evidence="6">
    <location>
        <begin position="752"/>
        <end position="779"/>
    </location>
</feature>
<keyword evidence="6" id="KW-0175">Coiled coil</keyword>
<dbReference type="InterPro" id="IPR011990">
    <property type="entry name" value="TPR-like_helical_dom_sf"/>
</dbReference>
<evidence type="ECO:0008006" key="10">
    <source>
        <dbReference type="Google" id="ProtNLM"/>
    </source>
</evidence>
<evidence type="ECO:0000256" key="7">
    <source>
        <dbReference type="SAM" id="MobiDB-lite"/>
    </source>
</evidence>
<feature type="region of interest" description="Disordered" evidence="7">
    <location>
        <begin position="57"/>
        <end position="105"/>
    </location>
</feature>
<dbReference type="PANTHER" id="PTHR47447">
    <property type="entry name" value="OS03G0856100 PROTEIN"/>
    <property type="match status" value="1"/>
</dbReference>